<dbReference type="STRING" id="144512.A0A0V0TAK1"/>
<dbReference type="EC" id="2.7.11.1" evidence="1"/>
<dbReference type="SUPFAM" id="SSF56112">
    <property type="entry name" value="Protein kinase-like (PK-like)"/>
    <property type="match status" value="1"/>
</dbReference>
<evidence type="ECO:0000256" key="1">
    <source>
        <dbReference type="ARBA" id="ARBA00012513"/>
    </source>
</evidence>
<proteinExistence type="inferred from homology"/>
<evidence type="ECO:0000313" key="8">
    <source>
        <dbReference type="Proteomes" id="UP000055048"/>
    </source>
</evidence>
<dbReference type="SMART" id="SM00220">
    <property type="entry name" value="S_TKc"/>
    <property type="match status" value="1"/>
</dbReference>
<gene>
    <name evidence="7" type="ORF">T05_15085</name>
</gene>
<keyword evidence="5" id="KW-0723">Serine/threonine-protein kinase</keyword>
<reference evidence="7 8" key="1">
    <citation type="submission" date="2015-01" db="EMBL/GenBank/DDBJ databases">
        <title>Evolution of Trichinella species and genotypes.</title>
        <authorList>
            <person name="Korhonen P.K."/>
            <person name="Edoardo P."/>
            <person name="Giuseppe L.R."/>
            <person name="Gasser R.B."/>
        </authorList>
    </citation>
    <scope>NUCLEOTIDE SEQUENCE [LARGE SCALE GENOMIC DNA]</scope>
    <source>
        <strain evidence="7">ISS417</strain>
    </source>
</reference>
<dbReference type="PROSITE" id="PS00108">
    <property type="entry name" value="PROTEIN_KINASE_ST"/>
    <property type="match status" value="1"/>
</dbReference>
<dbReference type="AlphaFoldDB" id="A0A0V0TAK1"/>
<dbReference type="Pfam" id="PF00069">
    <property type="entry name" value="Pkinase"/>
    <property type="match status" value="1"/>
</dbReference>
<dbReference type="GO" id="GO:0004674">
    <property type="term" value="F:protein serine/threonine kinase activity"/>
    <property type="evidence" value="ECO:0007669"/>
    <property type="project" value="UniProtKB-KW"/>
</dbReference>
<comment type="similarity">
    <text evidence="5">Belongs to the protein kinase superfamily.</text>
</comment>
<dbReference type="Proteomes" id="UP000055048">
    <property type="component" value="Unassembled WGS sequence"/>
</dbReference>
<keyword evidence="8" id="KW-1185">Reference proteome</keyword>
<dbReference type="EMBL" id="JYDJ01000398">
    <property type="protein sequence ID" value="KRX35941.1"/>
    <property type="molecule type" value="Genomic_DNA"/>
</dbReference>
<dbReference type="InterPro" id="IPR008271">
    <property type="entry name" value="Ser/Thr_kinase_AS"/>
</dbReference>
<evidence type="ECO:0000256" key="4">
    <source>
        <dbReference type="PROSITE-ProRule" id="PRU10141"/>
    </source>
</evidence>
<dbReference type="PROSITE" id="PS50011">
    <property type="entry name" value="PROTEIN_KINASE_DOM"/>
    <property type="match status" value="1"/>
</dbReference>
<keyword evidence="3 4" id="KW-0067">ATP-binding</keyword>
<evidence type="ECO:0000256" key="5">
    <source>
        <dbReference type="RuleBase" id="RU000304"/>
    </source>
</evidence>
<dbReference type="Gene3D" id="1.10.510.10">
    <property type="entry name" value="Transferase(Phosphotransferase) domain 1"/>
    <property type="match status" value="1"/>
</dbReference>
<evidence type="ECO:0000256" key="2">
    <source>
        <dbReference type="ARBA" id="ARBA00022741"/>
    </source>
</evidence>
<dbReference type="InterPro" id="IPR000719">
    <property type="entry name" value="Prot_kinase_dom"/>
</dbReference>
<sequence>LNDQFENKFNSFIVVVVFERVGLSMSEKEISFKVGTTVNDHWTVMQKIGAGSFGSVYRVKDECDRQYAMKSSDEKQDVGMLAKEVLVMASYEDSKHGLKLIEYCQQDRFSFIVMTLAGKNLTELRRSMKHRKFTLATTINLGIQMLEALRDLHEIGYVHRDIKGSNYTIGINADDKRNVYLIDFGMARRYKTEKGILIPPRSMAKFRGTIRYASPHCHARKDYGRRDDLYSWLYTLIEFKRGHLIWGDMRDENNVARMKNQKMPSEILGNMPKQFYEIYAKVNAMTFSETPNYAWFISQLENVLKYLKRDQAVPYDWEIQKYSSSEQAAIEDAQNEQITALQKQACIGDKEKP</sequence>
<dbReference type="InterPro" id="IPR011009">
    <property type="entry name" value="Kinase-like_dom_sf"/>
</dbReference>
<keyword evidence="7" id="KW-0808">Transferase</keyword>
<dbReference type="PANTHER" id="PTHR11909">
    <property type="entry name" value="CASEIN KINASE-RELATED"/>
    <property type="match status" value="1"/>
</dbReference>
<feature type="non-terminal residue" evidence="7">
    <location>
        <position position="1"/>
    </location>
</feature>
<dbReference type="InterPro" id="IPR050235">
    <property type="entry name" value="CK1_Ser-Thr_kinase"/>
</dbReference>
<organism evidence="7 8">
    <name type="scientific">Trichinella murrelli</name>
    <dbReference type="NCBI Taxonomy" id="144512"/>
    <lineage>
        <taxon>Eukaryota</taxon>
        <taxon>Metazoa</taxon>
        <taxon>Ecdysozoa</taxon>
        <taxon>Nematoda</taxon>
        <taxon>Enoplea</taxon>
        <taxon>Dorylaimia</taxon>
        <taxon>Trichinellida</taxon>
        <taxon>Trichinellidae</taxon>
        <taxon>Trichinella</taxon>
    </lineage>
</organism>
<dbReference type="GO" id="GO:0005524">
    <property type="term" value="F:ATP binding"/>
    <property type="evidence" value="ECO:0007669"/>
    <property type="project" value="UniProtKB-UniRule"/>
</dbReference>
<evidence type="ECO:0000259" key="6">
    <source>
        <dbReference type="PROSITE" id="PS50011"/>
    </source>
</evidence>
<comment type="caution">
    <text evidence="7">The sequence shown here is derived from an EMBL/GenBank/DDBJ whole genome shotgun (WGS) entry which is preliminary data.</text>
</comment>
<evidence type="ECO:0000256" key="3">
    <source>
        <dbReference type="ARBA" id="ARBA00022840"/>
    </source>
</evidence>
<name>A0A0V0TAK1_9BILA</name>
<protein>
    <recommendedName>
        <fullName evidence="1">non-specific serine/threonine protein kinase</fullName>
        <ecNumber evidence="1">2.7.11.1</ecNumber>
    </recommendedName>
</protein>
<dbReference type="PROSITE" id="PS00107">
    <property type="entry name" value="PROTEIN_KINASE_ATP"/>
    <property type="match status" value="1"/>
</dbReference>
<feature type="domain" description="Protein kinase" evidence="6">
    <location>
        <begin position="42"/>
        <end position="307"/>
    </location>
</feature>
<evidence type="ECO:0000313" key="7">
    <source>
        <dbReference type="EMBL" id="KRX35941.1"/>
    </source>
</evidence>
<dbReference type="OrthoDB" id="5979581at2759"/>
<keyword evidence="7" id="KW-0418">Kinase</keyword>
<feature type="binding site" evidence="4">
    <location>
        <position position="70"/>
    </location>
    <ligand>
        <name>ATP</name>
        <dbReference type="ChEBI" id="CHEBI:30616"/>
    </ligand>
</feature>
<keyword evidence="2 4" id="KW-0547">Nucleotide-binding</keyword>
<dbReference type="InterPro" id="IPR017441">
    <property type="entry name" value="Protein_kinase_ATP_BS"/>
</dbReference>
<accession>A0A0V0TAK1</accession>